<keyword evidence="2" id="KW-0408">Iron</keyword>
<proteinExistence type="inferred from homology"/>
<dbReference type="GO" id="GO:0020037">
    <property type="term" value="F:heme binding"/>
    <property type="evidence" value="ECO:0007669"/>
    <property type="project" value="InterPro"/>
</dbReference>
<evidence type="ECO:0000313" key="3">
    <source>
        <dbReference type="EMBL" id="SDR80589.1"/>
    </source>
</evidence>
<organism evidence="3 4">
    <name type="scientific">Brevibacterium siliguriense</name>
    <dbReference type="NCBI Taxonomy" id="1136497"/>
    <lineage>
        <taxon>Bacteria</taxon>
        <taxon>Bacillati</taxon>
        <taxon>Actinomycetota</taxon>
        <taxon>Actinomycetes</taxon>
        <taxon>Micrococcales</taxon>
        <taxon>Brevibacteriaceae</taxon>
        <taxon>Brevibacterium</taxon>
    </lineage>
</organism>
<dbReference type="GO" id="GO:0004497">
    <property type="term" value="F:monooxygenase activity"/>
    <property type="evidence" value="ECO:0007669"/>
    <property type="project" value="UniProtKB-KW"/>
</dbReference>
<dbReference type="InterPro" id="IPR002397">
    <property type="entry name" value="Cyt_P450_B"/>
</dbReference>
<dbReference type="SUPFAM" id="SSF48264">
    <property type="entry name" value="Cytochrome P450"/>
    <property type="match status" value="1"/>
</dbReference>
<dbReference type="STRING" id="1136497.SAMN04489752_0313"/>
<evidence type="ECO:0000256" key="2">
    <source>
        <dbReference type="RuleBase" id="RU000461"/>
    </source>
</evidence>
<dbReference type="PANTHER" id="PTHR46696:SF1">
    <property type="entry name" value="CYTOCHROME P450 YJIB-RELATED"/>
    <property type="match status" value="1"/>
</dbReference>
<dbReference type="InterPro" id="IPR001128">
    <property type="entry name" value="Cyt_P450"/>
</dbReference>
<keyword evidence="2" id="KW-0560">Oxidoreductase</keyword>
<comment type="similarity">
    <text evidence="1 2">Belongs to the cytochrome P450 family.</text>
</comment>
<dbReference type="PRINTS" id="PR00359">
    <property type="entry name" value="BP450"/>
</dbReference>
<dbReference type="Gene3D" id="1.10.630.10">
    <property type="entry name" value="Cytochrome P450"/>
    <property type="match status" value="1"/>
</dbReference>
<evidence type="ECO:0000313" key="4">
    <source>
        <dbReference type="Proteomes" id="UP000199597"/>
    </source>
</evidence>
<gene>
    <name evidence="3" type="ORF">SAMN04489752_0313</name>
</gene>
<dbReference type="GO" id="GO:0016705">
    <property type="term" value="F:oxidoreductase activity, acting on paired donors, with incorporation or reduction of molecular oxygen"/>
    <property type="evidence" value="ECO:0007669"/>
    <property type="project" value="InterPro"/>
</dbReference>
<name>A0A1H1M3J3_9MICO</name>
<keyword evidence="2" id="KW-0349">Heme</keyword>
<keyword evidence="2" id="KW-0479">Metal-binding</keyword>
<reference evidence="4" key="1">
    <citation type="submission" date="2016-10" db="EMBL/GenBank/DDBJ databases">
        <authorList>
            <person name="Varghese N."/>
            <person name="Submissions S."/>
        </authorList>
    </citation>
    <scope>NUCLEOTIDE SEQUENCE [LARGE SCALE GENOMIC DNA]</scope>
    <source>
        <strain evidence="4">DSM 23676</strain>
    </source>
</reference>
<keyword evidence="2" id="KW-0503">Monooxygenase</keyword>
<dbReference type="AlphaFoldDB" id="A0A1H1M3J3"/>
<dbReference type="RefSeq" id="WP_231939526.1">
    <property type="nucleotide sequence ID" value="NZ_LT629766.1"/>
</dbReference>
<dbReference type="Pfam" id="PF00067">
    <property type="entry name" value="p450"/>
    <property type="match status" value="1"/>
</dbReference>
<accession>A0A1H1M3J3</accession>
<dbReference type="Proteomes" id="UP000199597">
    <property type="component" value="Chromosome I"/>
</dbReference>
<dbReference type="GO" id="GO:0005506">
    <property type="term" value="F:iron ion binding"/>
    <property type="evidence" value="ECO:0007669"/>
    <property type="project" value="InterPro"/>
</dbReference>
<keyword evidence="4" id="KW-1185">Reference proteome</keyword>
<dbReference type="InterPro" id="IPR017972">
    <property type="entry name" value="Cyt_P450_CS"/>
</dbReference>
<dbReference type="EMBL" id="LT629766">
    <property type="protein sequence ID" value="SDR80589.1"/>
    <property type="molecule type" value="Genomic_DNA"/>
</dbReference>
<protein>
    <submittedName>
        <fullName evidence="3">Cytochrome P450</fullName>
    </submittedName>
</protein>
<dbReference type="PANTHER" id="PTHR46696">
    <property type="entry name" value="P450, PUTATIVE (EUROFUNG)-RELATED"/>
    <property type="match status" value="1"/>
</dbReference>
<evidence type="ECO:0000256" key="1">
    <source>
        <dbReference type="ARBA" id="ARBA00010617"/>
    </source>
</evidence>
<sequence>MVSTSADPTAQNVGSCNMAEAALDLPILDEDPYSLDNLSNPYPFLSRLRAEGPAAWLSRYGVPAFGRDAEVREILEDYRTFISGAGVGSVNIHHNPPLRKPGILEVDPPLHTRMRSAMDGVITPRRLRPRRKDFSTYAKTVIDEILSTDDGEFDAARLSEQYVLRVFGDAVGIPREGRAENLLVQGAANFATFGPQNEIAKRWIDESAGTYDWVLANCAREVLDPSGMGAQLWEFADSGEITPEEATLLVRALLSAGLDTTIFAITNTLNTLARHPEQYARIHADPRSVRFAIDESFRLESPFYAFYRTTSEDTVLSGIELPAETKVLVFPGSANRDESKWGDDADVYRFDRDSSGHLTFGMGIHQCVGQPISRMEMDAFLSAFVTRIARLEATGPTQPLVHTTLQSYATVPLKAHAA</sequence>
<dbReference type="PROSITE" id="PS00086">
    <property type="entry name" value="CYTOCHROME_P450"/>
    <property type="match status" value="1"/>
</dbReference>
<dbReference type="InterPro" id="IPR036396">
    <property type="entry name" value="Cyt_P450_sf"/>
</dbReference>